<keyword evidence="2" id="KW-0521">NADP</keyword>
<dbReference type="InterPro" id="IPR052178">
    <property type="entry name" value="Sec_Metab_Biosynth_SDR"/>
</dbReference>
<keyword evidence="3" id="KW-0560">Oxidoreductase</keyword>
<evidence type="ECO:0000313" key="4">
    <source>
        <dbReference type="EMBL" id="CUA69324.1"/>
    </source>
</evidence>
<dbReference type="GO" id="GO:0016491">
    <property type="term" value="F:oxidoreductase activity"/>
    <property type="evidence" value="ECO:0007669"/>
    <property type="project" value="UniProtKB-KW"/>
</dbReference>
<gene>
    <name evidence="4" type="ORF">RSOLAG22IIIB_08445</name>
</gene>
<protein>
    <recommendedName>
        <fullName evidence="6">Rhamnolipids biosynthesis 3-oxoacyl-[acyl-carrier-protein] reductase</fullName>
    </recommendedName>
</protein>
<dbReference type="PRINTS" id="PR00080">
    <property type="entry name" value="SDRFAMILY"/>
</dbReference>
<dbReference type="EMBL" id="CYGV01000768">
    <property type="protein sequence ID" value="CUA69324.1"/>
    <property type="molecule type" value="Genomic_DNA"/>
</dbReference>
<proteinExistence type="inferred from homology"/>
<dbReference type="PROSITE" id="PS00061">
    <property type="entry name" value="ADH_SHORT"/>
    <property type="match status" value="1"/>
</dbReference>
<dbReference type="PANTHER" id="PTHR43618:SF4">
    <property type="entry name" value="SHORT CHAIN DEHYDROGENASE_REDUCTASE FAMILY (AFU_ORTHOLOGUE AFUA_7G04540)"/>
    <property type="match status" value="1"/>
</dbReference>
<comment type="similarity">
    <text evidence="1">Belongs to the short-chain dehydrogenases/reductases (SDR) family.</text>
</comment>
<dbReference type="PANTHER" id="PTHR43618">
    <property type="entry name" value="7-ALPHA-HYDROXYSTEROID DEHYDROGENASE"/>
    <property type="match status" value="1"/>
</dbReference>
<dbReference type="Proteomes" id="UP000044841">
    <property type="component" value="Unassembled WGS sequence"/>
</dbReference>
<evidence type="ECO:0000313" key="5">
    <source>
        <dbReference type="Proteomes" id="UP000044841"/>
    </source>
</evidence>
<dbReference type="InterPro" id="IPR036291">
    <property type="entry name" value="NAD(P)-bd_dom_sf"/>
</dbReference>
<evidence type="ECO:0000256" key="3">
    <source>
        <dbReference type="ARBA" id="ARBA00023002"/>
    </source>
</evidence>
<sequence>MAHLHLGKVFGVSGLTALVSGGGTGIGLMMAKGLAANGAKVYIGGRRKEVVEKAAATHGAGINGKLLPISLDVTNKESIESAVKLISSENDGKLDVLINNAGQVGPVSNFFSIPGAPERKDTETLGKALFKNESFQGWADVFTINVSSWFFLSTACLGLLEKASKAREAETGGWSSSIIGISSISGQMKQAQDHFAYNTSKAAGIHLTKLLSTELALRKIPVRVNSISPGAFPSEMTSMEGSSFTPDNVDLVGKGISKVPSARGGLDKDIVGAALYLASPASYYVNGQIITVDGGFISVNPSVV</sequence>
<dbReference type="AlphaFoldDB" id="A0A0K6FTI1"/>
<accession>A0A0K6FTI1</accession>
<evidence type="ECO:0000256" key="1">
    <source>
        <dbReference type="ARBA" id="ARBA00006484"/>
    </source>
</evidence>
<dbReference type="Gene3D" id="3.40.50.720">
    <property type="entry name" value="NAD(P)-binding Rossmann-like Domain"/>
    <property type="match status" value="1"/>
</dbReference>
<name>A0A0K6FTI1_9AGAM</name>
<dbReference type="SUPFAM" id="SSF51735">
    <property type="entry name" value="NAD(P)-binding Rossmann-fold domains"/>
    <property type="match status" value="1"/>
</dbReference>
<keyword evidence="5" id="KW-1185">Reference proteome</keyword>
<dbReference type="InterPro" id="IPR020904">
    <property type="entry name" value="Sc_DH/Rdtase_CS"/>
</dbReference>
<dbReference type="Pfam" id="PF13561">
    <property type="entry name" value="adh_short_C2"/>
    <property type="match status" value="1"/>
</dbReference>
<dbReference type="PRINTS" id="PR00081">
    <property type="entry name" value="GDHRDH"/>
</dbReference>
<evidence type="ECO:0000256" key="2">
    <source>
        <dbReference type="ARBA" id="ARBA00022857"/>
    </source>
</evidence>
<organism evidence="4 5">
    <name type="scientific">Rhizoctonia solani</name>
    <dbReference type="NCBI Taxonomy" id="456999"/>
    <lineage>
        <taxon>Eukaryota</taxon>
        <taxon>Fungi</taxon>
        <taxon>Dikarya</taxon>
        <taxon>Basidiomycota</taxon>
        <taxon>Agaricomycotina</taxon>
        <taxon>Agaricomycetes</taxon>
        <taxon>Cantharellales</taxon>
        <taxon>Ceratobasidiaceae</taxon>
        <taxon>Rhizoctonia</taxon>
    </lineage>
</organism>
<evidence type="ECO:0008006" key="6">
    <source>
        <dbReference type="Google" id="ProtNLM"/>
    </source>
</evidence>
<reference evidence="4 5" key="1">
    <citation type="submission" date="2015-07" db="EMBL/GenBank/DDBJ databases">
        <authorList>
            <person name="Noorani M."/>
        </authorList>
    </citation>
    <scope>NUCLEOTIDE SEQUENCE [LARGE SCALE GENOMIC DNA]</scope>
    <source>
        <strain evidence="4">BBA 69670</strain>
    </source>
</reference>
<dbReference type="InterPro" id="IPR002347">
    <property type="entry name" value="SDR_fam"/>
</dbReference>